<dbReference type="AlphaFoldDB" id="A0A919YH33"/>
<proteinExistence type="predicted"/>
<comment type="caution">
    <text evidence="1">The sequence shown here is derived from an EMBL/GenBank/DDBJ whole genome shotgun (WGS) entry which is preliminary data.</text>
</comment>
<name>A0A919YH33_9BACL</name>
<dbReference type="Proteomes" id="UP000682811">
    <property type="component" value="Unassembled WGS sequence"/>
</dbReference>
<dbReference type="EMBL" id="BORT01000020">
    <property type="protein sequence ID" value="GIO49203.1"/>
    <property type="molecule type" value="Genomic_DNA"/>
</dbReference>
<reference evidence="1 2" key="1">
    <citation type="submission" date="2021-03" db="EMBL/GenBank/DDBJ databases">
        <title>Antimicrobial resistance genes in bacteria isolated from Japanese honey, and their potential for conferring macrolide and lincosamide resistance in the American foulbrood pathogen Paenibacillus larvae.</title>
        <authorList>
            <person name="Okamoto M."/>
            <person name="Kumagai M."/>
            <person name="Kanamori H."/>
            <person name="Takamatsu D."/>
        </authorList>
    </citation>
    <scope>NUCLEOTIDE SEQUENCE [LARGE SCALE GENOMIC DNA]</scope>
    <source>
        <strain evidence="1 2">J34TS1</strain>
    </source>
</reference>
<evidence type="ECO:0000313" key="1">
    <source>
        <dbReference type="EMBL" id="GIO49203.1"/>
    </source>
</evidence>
<organism evidence="1 2">
    <name type="scientific">Paenibacillus azoreducens</name>
    <dbReference type="NCBI Taxonomy" id="116718"/>
    <lineage>
        <taxon>Bacteria</taxon>
        <taxon>Bacillati</taxon>
        <taxon>Bacillota</taxon>
        <taxon>Bacilli</taxon>
        <taxon>Bacillales</taxon>
        <taxon>Paenibacillaceae</taxon>
        <taxon>Paenibacillus</taxon>
    </lineage>
</organism>
<dbReference type="RefSeq" id="WP_194232357.1">
    <property type="nucleotide sequence ID" value="NZ_AP025343.1"/>
</dbReference>
<gene>
    <name evidence="1" type="ORF">J34TS1_39680</name>
</gene>
<keyword evidence="2" id="KW-1185">Reference proteome</keyword>
<sequence>MNSCDLLLLIDLMQGIDYDDAVLCTGLNNQLFMSNYADKQLFMLQGRGILFVDDLLKRLHINHEILTIDELLQFDKNLLNQVLIILPHIDFDKIQHFQKNVVQFINLYSSYTVTSINDGEIVLRGVEEDEFITKRLSLRDFYHLSNTKIKPLYVSQRIVYIRDTFVPQEMITECLANNLRELLVDDTYFDEKGGWTRGISFYDAVKDKLIEGWDDDFNKVSKFVFFQSMLNGSSFFYRREFSNALKNKYLVDEEIINLLYQSGNLWRKLGRYLRGLVVENKPLDKLFIEHTLTDIKNIETYTFNKMITNMTIKV</sequence>
<protein>
    <submittedName>
        <fullName evidence="1">Uncharacterized protein</fullName>
    </submittedName>
</protein>
<accession>A0A919YH33</accession>
<evidence type="ECO:0000313" key="2">
    <source>
        <dbReference type="Proteomes" id="UP000682811"/>
    </source>
</evidence>